<comment type="caution">
    <text evidence="2">The sequence shown here is derived from an EMBL/GenBank/DDBJ whole genome shotgun (WGS) entry which is preliminary data.</text>
</comment>
<gene>
    <name evidence="2" type="ORF">EV03_0986</name>
</gene>
<keyword evidence="1" id="KW-0732">Signal</keyword>
<dbReference type="Gene3D" id="2.40.160.10">
    <property type="entry name" value="Porin"/>
    <property type="match status" value="1"/>
</dbReference>
<accession>A0A0A2C3Z7</accession>
<dbReference type="RefSeq" id="WP_036905810.1">
    <property type="nucleotide sequence ID" value="NZ_CP138967.1"/>
</dbReference>
<feature type="signal peptide" evidence="1">
    <location>
        <begin position="1"/>
        <end position="24"/>
    </location>
</feature>
<organism evidence="2 3">
    <name type="scientific">Prochlorococcus marinus str. PAC1</name>
    <dbReference type="NCBI Taxonomy" id="59924"/>
    <lineage>
        <taxon>Bacteria</taxon>
        <taxon>Bacillati</taxon>
        <taxon>Cyanobacteriota</taxon>
        <taxon>Cyanophyceae</taxon>
        <taxon>Synechococcales</taxon>
        <taxon>Prochlorococcaceae</taxon>
        <taxon>Prochlorococcus</taxon>
    </lineage>
</organism>
<dbReference type="EMBL" id="JNAX01000010">
    <property type="protein sequence ID" value="KGG21046.1"/>
    <property type="molecule type" value="Genomic_DNA"/>
</dbReference>
<reference evidence="3" key="1">
    <citation type="journal article" date="2014" name="Sci. Data">
        <title>Genomes of diverse isolates of the marine cyanobacterium Prochlorococcus.</title>
        <authorList>
            <person name="Biller S."/>
            <person name="Berube P."/>
            <person name="Thompson J."/>
            <person name="Kelly L."/>
            <person name="Roggensack S."/>
            <person name="Awad L."/>
            <person name="Roache-Johnson K."/>
            <person name="Ding H."/>
            <person name="Giovannoni S.J."/>
            <person name="Moore L.R."/>
            <person name="Chisholm S.W."/>
        </authorList>
    </citation>
    <scope>NUCLEOTIDE SEQUENCE [LARGE SCALE GENOMIC DNA]</scope>
    <source>
        <strain evidence="3">PAC1</strain>
    </source>
</reference>
<dbReference type="InterPro" id="IPR023614">
    <property type="entry name" value="Porin_dom_sf"/>
</dbReference>
<dbReference type="Proteomes" id="UP000030392">
    <property type="component" value="Unassembled WGS sequence"/>
</dbReference>
<evidence type="ECO:0000313" key="3">
    <source>
        <dbReference type="Proteomes" id="UP000030392"/>
    </source>
</evidence>
<evidence type="ECO:0000313" key="2">
    <source>
        <dbReference type="EMBL" id="KGG21046.1"/>
    </source>
</evidence>
<dbReference type="AlphaFoldDB" id="A0A0A2C3Z7"/>
<dbReference type="SUPFAM" id="SSF56935">
    <property type="entry name" value="Porins"/>
    <property type="match status" value="1"/>
</dbReference>
<evidence type="ECO:0000256" key="1">
    <source>
        <dbReference type="SAM" id="SignalP"/>
    </source>
</evidence>
<protein>
    <submittedName>
        <fullName evidence="2">Porin-like</fullName>
    </submittedName>
</protein>
<name>A0A0A2C3Z7_PROMR</name>
<proteinExistence type="predicted"/>
<sequence length="341" mass="34416">MKLFQRLLVAPAALGLMVPVAANADTAFTSSTTLSGGAFFTVGSVADGGANDLEEELYMQYAYGLNINTSFTGQDMLTTGMWTGNASGPLSKMDSAETGGGALKIGSLYYAFPVGDLAVTAGPLLDQDDVVAATTSAYSDAFRLGSMPYSLAGSETGPGIGVAYSNDNGVVASVSFVSETGASSTVGIAADDGDDVTTFTLGYNGNGFGGGLVLATNDGDGPNAGDGTLGYDSLGGGIYYTPESIPATISVAYDTIDPETGSDASDLFIGIDYTVGPGTLSAAYNSTDVDGGSSADSTGFEVSYTYALNDSMKITPGFFTVEDTGTGDDDTGVVVETVFSF</sequence>
<feature type="chain" id="PRO_5001986378" evidence="1">
    <location>
        <begin position="25"/>
        <end position="341"/>
    </location>
</feature>